<proteinExistence type="predicted"/>
<keyword evidence="3" id="KW-1185">Reference proteome</keyword>
<comment type="caution">
    <text evidence="2">The sequence shown here is derived from an EMBL/GenBank/DDBJ whole genome shotgun (WGS) entry which is preliminary data.</text>
</comment>
<reference evidence="2 3" key="1">
    <citation type="submission" date="2021-06" db="EMBL/GenBank/DDBJ databases">
        <authorList>
            <person name="Palmer J.M."/>
        </authorList>
    </citation>
    <scope>NUCLEOTIDE SEQUENCE [LARGE SCALE GENOMIC DNA]</scope>
    <source>
        <strain evidence="2 3">MEX-2019</strain>
        <tissue evidence="2">Muscle</tissue>
    </source>
</reference>
<name>A0AAV9S7N5_9TELE</name>
<sequence length="98" mass="11169">DFYCEALGDFICGNCWMNISLLPDCSWFLHRLDQQNSEVPSGPSAQQHQTQLDSIFMLLEDNMVTFVKNELKKIQKVLSPDHPESQRGDEVVLEGVGR</sequence>
<feature type="region of interest" description="Disordered" evidence="1">
    <location>
        <begin position="78"/>
        <end position="98"/>
    </location>
</feature>
<evidence type="ECO:0000313" key="3">
    <source>
        <dbReference type="Proteomes" id="UP001311232"/>
    </source>
</evidence>
<evidence type="ECO:0000256" key="1">
    <source>
        <dbReference type="SAM" id="MobiDB-lite"/>
    </source>
</evidence>
<gene>
    <name evidence="2" type="ORF">CRENBAI_007241</name>
</gene>
<dbReference type="Proteomes" id="UP001311232">
    <property type="component" value="Unassembled WGS sequence"/>
</dbReference>
<dbReference type="EMBL" id="JAHHUM010000734">
    <property type="protein sequence ID" value="KAK5617354.1"/>
    <property type="molecule type" value="Genomic_DNA"/>
</dbReference>
<accession>A0AAV9S7N5</accession>
<dbReference type="AlphaFoldDB" id="A0AAV9S7N5"/>
<protein>
    <submittedName>
        <fullName evidence="2">Uncharacterized protein</fullName>
    </submittedName>
</protein>
<evidence type="ECO:0000313" key="2">
    <source>
        <dbReference type="EMBL" id="KAK5617354.1"/>
    </source>
</evidence>
<organism evidence="2 3">
    <name type="scientific">Crenichthys baileyi</name>
    <name type="common">White River springfish</name>
    <dbReference type="NCBI Taxonomy" id="28760"/>
    <lineage>
        <taxon>Eukaryota</taxon>
        <taxon>Metazoa</taxon>
        <taxon>Chordata</taxon>
        <taxon>Craniata</taxon>
        <taxon>Vertebrata</taxon>
        <taxon>Euteleostomi</taxon>
        <taxon>Actinopterygii</taxon>
        <taxon>Neopterygii</taxon>
        <taxon>Teleostei</taxon>
        <taxon>Neoteleostei</taxon>
        <taxon>Acanthomorphata</taxon>
        <taxon>Ovalentaria</taxon>
        <taxon>Atherinomorphae</taxon>
        <taxon>Cyprinodontiformes</taxon>
        <taxon>Goodeidae</taxon>
        <taxon>Crenichthys</taxon>
    </lineage>
</organism>
<feature type="non-terminal residue" evidence="2">
    <location>
        <position position="1"/>
    </location>
</feature>
<feature type="compositionally biased region" description="Basic and acidic residues" evidence="1">
    <location>
        <begin position="78"/>
        <end position="90"/>
    </location>
</feature>